<evidence type="ECO:0000259" key="2">
    <source>
        <dbReference type="Pfam" id="PF13843"/>
    </source>
</evidence>
<evidence type="ECO:0000313" key="3">
    <source>
        <dbReference type="EMBL" id="KAK7910292.1"/>
    </source>
</evidence>
<reference evidence="4" key="1">
    <citation type="submission" date="2024-04" db="EMBL/GenBank/DDBJ databases">
        <title>Salinicola lusitanus LLJ914,a marine bacterium isolated from the Okinawa Trough.</title>
        <authorList>
            <person name="Li J."/>
        </authorList>
    </citation>
    <scope>NUCLEOTIDE SEQUENCE [LARGE SCALE GENOMIC DNA]</scope>
</reference>
<evidence type="ECO:0000256" key="1">
    <source>
        <dbReference type="SAM" id="MobiDB-lite"/>
    </source>
</evidence>
<comment type="caution">
    <text evidence="3">The sequence shown here is derived from an EMBL/GenBank/DDBJ whole genome shotgun (WGS) entry which is preliminary data.</text>
</comment>
<name>A0AAW0NWH8_9GOBI</name>
<proteinExistence type="predicted"/>
<feature type="region of interest" description="Disordered" evidence="1">
    <location>
        <begin position="1"/>
        <end position="39"/>
    </location>
</feature>
<gene>
    <name evidence="3" type="ORF">WMY93_014976</name>
</gene>
<dbReference type="PANTHER" id="PTHR46599">
    <property type="entry name" value="PIGGYBAC TRANSPOSABLE ELEMENT-DERIVED PROTEIN 4"/>
    <property type="match status" value="1"/>
</dbReference>
<evidence type="ECO:0000313" key="4">
    <source>
        <dbReference type="Proteomes" id="UP001460270"/>
    </source>
</evidence>
<sequence>MAKAQSKKKYTLEEAADLASRPMSETAFSDIETESEDSEFDERAKELFLEGRDILLDHAADDARNQAARGTPAYDRLGKIKPLYHQIVKACKDNYHPQQQISIDERMVSSKARSVLKQYMRNKPTKWGYRLFVLAESATGYTWNFFIYEGKAVASGKGLSYDSVMALLDTDTLGSGYHLYVDNFYTSSQLFRDLLAKKIGACGTVRTNRIGFPKTTTNDIGRKDPRGTIRWIREGDLLYVKWKDRREVVMCSTVHSAFTGETVSRRVRQDGRWALVDVPVPSPINAYNQFMGGVDVSDALIGYYSVLHKTKKWYRSFFYHFVDIAVVNSFLLYNAEHKDKPMNQKQFREA</sequence>
<feature type="domain" description="PiggyBac transposable element-derived protein" evidence="2">
    <location>
        <begin position="68"/>
        <end position="330"/>
    </location>
</feature>
<dbReference type="InterPro" id="IPR029526">
    <property type="entry name" value="PGBD"/>
</dbReference>
<protein>
    <recommendedName>
        <fullName evidence="2">PiggyBac transposable element-derived protein domain-containing protein</fullName>
    </recommendedName>
</protein>
<accession>A0AAW0NWH8</accession>
<keyword evidence="4" id="KW-1185">Reference proteome</keyword>
<dbReference type="AlphaFoldDB" id="A0AAW0NWH8"/>
<dbReference type="EMBL" id="JBBPFD010000010">
    <property type="protein sequence ID" value="KAK7910292.1"/>
    <property type="molecule type" value="Genomic_DNA"/>
</dbReference>
<dbReference type="Pfam" id="PF13843">
    <property type="entry name" value="DDE_Tnp_1_7"/>
    <property type="match status" value="1"/>
</dbReference>
<dbReference type="Proteomes" id="UP001460270">
    <property type="component" value="Unassembled WGS sequence"/>
</dbReference>
<dbReference type="PANTHER" id="PTHR46599:SF3">
    <property type="entry name" value="PIGGYBAC TRANSPOSABLE ELEMENT-DERIVED PROTEIN 4"/>
    <property type="match status" value="1"/>
</dbReference>
<organism evidence="3 4">
    <name type="scientific">Mugilogobius chulae</name>
    <name type="common">yellowstripe goby</name>
    <dbReference type="NCBI Taxonomy" id="88201"/>
    <lineage>
        <taxon>Eukaryota</taxon>
        <taxon>Metazoa</taxon>
        <taxon>Chordata</taxon>
        <taxon>Craniata</taxon>
        <taxon>Vertebrata</taxon>
        <taxon>Euteleostomi</taxon>
        <taxon>Actinopterygii</taxon>
        <taxon>Neopterygii</taxon>
        <taxon>Teleostei</taxon>
        <taxon>Neoteleostei</taxon>
        <taxon>Acanthomorphata</taxon>
        <taxon>Gobiaria</taxon>
        <taxon>Gobiiformes</taxon>
        <taxon>Gobioidei</taxon>
        <taxon>Gobiidae</taxon>
        <taxon>Gobionellinae</taxon>
        <taxon>Mugilogobius</taxon>
    </lineage>
</organism>